<feature type="compositionally biased region" description="Low complexity" evidence="1">
    <location>
        <begin position="22"/>
        <end position="32"/>
    </location>
</feature>
<evidence type="ECO:0000313" key="2">
    <source>
        <dbReference type="EMBL" id="BDN84637.1"/>
    </source>
</evidence>
<dbReference type="Proteomes" id="UP001058626">
    <property type="component" value="Chromosome"/>
</dbReference>
<accession>A0A9N7LXC1</accession>
<dbReference type="EMBL" id="AP026367">
    <property type="protein sequence ID" value="BDN84637.1"/>
    <property type="molecule type" value="Genomic_DNA"/>
</dbReference>
<feature type="region of interest" description="Disordered" evidence="1">
    <location>
        <begin position="22"/>
        <end position="47"/>
    </location>
</feature>
<evidence type="ECO:0000313" key="3">
    <source>
        <dbReference type="Proteomes" id="UP001058626"/>
    </source>
</evidence>
<protein>
    <submittedName>
        <fullName evidence="2">Uncharacterized protein</fullName>
    </submittedName>
</protein>
<sequence length="84" mass="8978">MWVGGSNVGNWSLNGNSLRCRSISSVTSSPSSGTGKPGNGPVTEMHEENVSASFKTLTASSQPVTMVTPWWPSPVTGQRWRRVS</sequence>
<organism evidence="2 3">
    <name type="scientific">Mycobacterium pseudoshottsii</name>
    <dbReference type="NCBI Taxonomy" id="265949"/>
    <lineage>
        <taxon>Bacteria</taxon>
        <taxon>Bacillati</taxon>
        <taxon>Actinomycetota</taxon>
        <taxon>Actinomycetes</taxon>
        <taxon>Mycobacteriales</taxon>
        <taxon>Mycobacteriaceae</taxon>
        <taxon>Mycobacterium</taxon>
        <taxon>Mycobacterium ulcerans group</taxon>
    </lineage>
</organism>
<reference evidence="2" key="1">
    <citation type="submission" date="2022-06" db="EMBL/GenBank/DDBJ databases">
        <title>Complete genome sequence of Mycobacterium pseudoshottsii NJB1907-Z4.</title>
        <authorList>
            <person name="Komine T."/>
            <person name="Fukano H."/>
            <person name="Wada S."/>
        </authorList>
    </citation>
    <scope>NUCLEOTIDE SEQUENCE</scope>
    <source>
        <strain evidence="2">NJB1907-Z4</strain>
    </source>
</reference>
<gene>
    <name evidence="2" type="ORF">NJB1907Z4_C48520</name>
</gene>
<proteinExistence type="predicted"/>
<evidence type="ECO:0000256" key="1">
    <source>
        <dbReference type="SAM" id="MobiDB-lite"/>
    </source>
</evidence>
<keyword evidence="3" id="KW-1185">Reference proteome</keyword>
<name>A0A9N7LXC1_9MYCO</name>
<dbReference type="AlphaFoldDB" id="A0A9N7LXC1"/>